<dbReference type="Proteomes" id="UP000003039">
    <property type="component" value="Unassembled WGS sequence"/>
</dbReference>
<evidence type="ECO:0000256" key="1">
    <source>
        <dbReference type="PROSITE-ProRule" id="PRU00339"/>
    </source>
</evidence>
<accession>B7WQY0</accession>
<dbReference type="InterPro" id="IPR011990">
    <property type="entry name" value="TPR-like_helical_dom_sf"/>
</dbReference>
<dbReference type="Gene3D" id="1.25.40.10">
    <property type="entry name" value="Tetratricopeptide repeat domain"/>
    <property type="match status" value="1"/>
</dbReference>
<reference evidence="2 3" key="1">
    <citation type="journal article" date="2004" name="Appl. Environ. Microbiol.">
        <title>Mineralization of individual congeners of linear alkylbenzenesulfonate by defined pairs of heterotrophic bacteria.</title>
        <authorList>
            <person name="Schleheck D."/>
            <person name="Knepper T.P."/>
            <person name="Fischer K."/>
            <person name="Cook A.M."/>
        </authorList>
    </citation>
    <scope>NUCLEOTIDE SEQUENCE [LARGE SCALE GENOMIC DNA]</scope>
    <source>
        <strain evidence="3">DSM 14576 / KF-1</strain>
    </source>
</reference>
<dbReference type="InterPro" id="IPR019734">
    <property type="entry name" value="TPR_rpt"/>
</dbReference>
<gene>
    <name evidence="2" type="ORF">CtesDRAFT_PD2071</name>
</gene>
<proteinExistence type="predicted"/>
<dbReference type="eggNOG" id="COG0457">
    <property type="taxonomic scope" value="Bacteria"/>
</dbReference>
<evidence type="ECO:0000313" key="3">
    <source>
        <dbReference type="Proteomes" id="UP000003039"/>
    </source>
</evidence>
<evidence type="ECO:0000313" key="2">
    <source>
        <dbReference type="EMBL" id="EED67125.1"/>
    </source>
</evidence>
<keyword evidence="1" id="KW-0802">TPR repeat</keyword>
<comment type="caution">
    <text evidence="2">The sequence shown here is derived from an EMBL/GenBank/DDBJ whole genome shotgun (WGS) entry which is preliminary data.</text>
</comment>
<dbReference type="SUPFAM" id="SSF48452">
    <property type="entry name" value="TPR-like"/>
    <property type="match status" value="1"/>
</dbReference>
<dbReference type="SMART" id="SM00028">
    <property type="entry name" value="TPR"/>
    <property type="match status" value="2"/>
</dbReference>
<name>B7WQY0_COMTK</name>
<feature type="repeat" description="TPR" evidence="1">
    <location>
        <begin position="88"/>
        <end position="121"/>
    </location>
</feature>
<dbReference type="PROSITE" id="PS50005">
    <property type="entry name" value="TPR"/>
    <property type="match status" value="1"/>
</dbReference>
<sequence length="322" mass="35118">MRQAEQSTKVDTAQTYLGLIAQMQQAGKWYASLAHTEAFEQQYSGTSTSVYLQVKLLRADALRNTNQDQLARQAYGELLTAHDNSTVARARRGLGLLDASQGQYTQAVTQLEMARKLDPTDSSVLSDLAYAHMLTGQLDLAQLPALQAAQLAPTNARAQLNLTLYWLASGNKAEANRLLEELTLPRANNEPPLIDQKSLQTLEAQLTRVRQAIQAHATNSPISHRAVPQETLALSQEQSPNINTSSVLAQPAISEAVSEKVLAAEQPESVKSARGEELTQVPAQASLRMETQIISVTPNLMVRRQMYLPAIPGNTTAPSVTR</sequence>
<dbReference type="EMBL" id="AAUJ02000001">
    <property type="protein sequence ID" value="EED67125.1"/>
    <property type="molecule type" value="Genomic_DNA"/>
</dbReference>
<protein>
    <submittedName>
        <fullName evidence="2">TPR repeat-containing protein</fullName>
    </submittedName>
</protein>
<dbReference type="AlphaFoldDB" id="B7WQY0"/>
<organism evidence="2 3">
    <name type="scientific">Comamonas testosteroni (strain DSM 14576 / KF-1)</name>
    <name type="common">Pseudomonas testosteroni</name>
    <dbReference type="NCBI Taxonomy" id="399795"/>
    <lineage>
        <taxon>Bacteria</taxon>
        <taxon>Pseudomonadati</taxon>
        <taxon>Pseudomonadota</taxon>
        <taxon>Betaproteobacteria</taxon>
        <taxon>Burkholderiales</taxon>
        <taxon>Comamonadaceae</taxon>
        <taxon>Comamonas</taxon>
    </lineage>
</organism>